<dbReference type="GO" id="GO:0016020">
    <property type="term" value="C:membrane"/>
    <property type="evidence" value="ECO:0007669"/>
    <property type="project" value="TreeGrafter"/>
</dbReference>
<protein>
    <submittedName>
        <fullName evidence="4">SDR family NAD(P)-dependent oxidoreductase</fullName>
    </submittedName>
</protein>
<evidence type="ECO:0000256" key="2">
    <source>
        <dbReference type="ARBA" id="ARBA00023002"/>
    </source>
</evidence>
<keyword evidence="5" id="KW-1185">Reference proteome</keyword>
<evidence type="ECO:0000313" key="4">
    <source>
        <dbReference type="EMBL" id="TXR58004.1"/>
    </source>
</evidence>
<dbReference type="AlphaFoldDB" id="A0A5C8ZK59"/>
<dbReference type="OrthoDB" id="9781117at2"/>
<dbReference type="PANTHER" id="PTHR44196">
    <property type="entry name" value="DEHYDROGENASE/REDUCTASE SDR FAMILY MEMBER 7B"/>
    <property type="match status" value="1"/>
</dbReference>
<dbReference type="Pfam" id="PF00106">
    <property type="entry name" value="adh_short"/>
    <property type="match status" value="1"/>
</dbReference>
<feature type="domain" description="Ketoreductase" evidence="3">
    <location>
        <begin position="3"/>
        <end position="190"/>
    </location>
</feature>
<evidence type="ECO:0000256" key="1">
    <source>
        <dbReference type="ARBA" id="ARBA00006484"/>
    </source>
</evidence>
<dbReference type="InterPro" id="IPR002347">
    <property type="entry name" value="SDR_fam"/>
</dbReference>
<dbReference type="CDD" id="cd05233">
    <property type="entry name" value="SDR_c"/>
    <property type="match status" value="1"/>
</dbReference>
<dbReference type="InterPro" id="IPR057326">
    <property type="entry name" value="KR_dom"/>
</dbReference>
<evidence type="ECO:0000259" key="3">
    <source>
        <dbReference type="SMART" id="SM00822"/>
    </source>
</evidence>
<accession>A0A5C8ZK59</accession>
<dbReference type="PANTHER" id="PTHR44196:SF1">
    <property type="entry name" value="DEHYDROGENASE_REDUCTASE SDR FAMILY MEMBER 7B"/>
    <property type="match status" value="1"/>
</dbReference>
<evidence type="ECO:0000313" key="5">
    <source>
        <dbReference type="Proteomes" id="UP000321234"/>
    </source>
</evidence>
<name>A0A5C8ZK59_9ACTN</name>
<dbReference type="InterPro" id="IPR036291">
    <property type="entry name" value="NAD(P)-bd_dom_sf"/>
</dbReference>
<organism evidence="4 5">
    <name type="scientific">Quadrisphaera setariae</name>
    <dbReference type="NCBI Taxonomy" id="2593304"/>
    <lineage>
        <taxon>Bacteria</taxon>
        <taxon>Bacillati</taxon>
        <taxon>Actinomycetota</taxon>
        <taxon>Actinomycetes</taxon>
        <taxon>Kineosporiales</taxon>
        <taxon>Kineosporiaceae</taxon>
        <taxon>Quadrisphaera</taxon>
    </lineage>
</organism>
<keyword evidence="2" id="KW-0560">Oxidoreductase</keyword>
<dbReference type="GO" id="GO:0016491">
    <property type="term" value="F:oxidoreductase activity"/>
    <property type="evidence" value="ECO:0007669"/>
    <property type="project" value="UniProtKB-KW"/>
</dbReference>
<reference evidence="4 5" key="1">
    <citation type="submission" date="2019-07" db="EMBL/GenBank/DDBJ databases">
        <title>Quadrisphaera sp. strain DD2A genome sequencing and assembly.</title>
        <authorList>
            <person name="Kim I."/>
        </authorList>
    </citation>
    <scope>NUCLEOTIDE SEQUENCE [LARGE SCALE GENOMIC DNA]</scope>
    <source>
        <strain evidence="4 5">DD2A</strain>
    </source>
</reference>
<dbReference type="Proteomes" id="UP000321234">
    <property type="component" value="Unassembled WGS sequence"/>
</dbReference>
<dbReference type="Gene3D" id="3.40.50.720">
    <property type="entry name" value="NAD(P)-binding Rossmann-like Domain"/>
    <property type="match status" value="1"/>
</dbReference>
<dbReference type="EMBL" id="VKAC01000001">
    <property type="protein sequence ID" value="TXR58004.1"/>
    <property type="molecule type" value="Genomic_DNA"/>
</dbReference>
<comment type="caution">
    <text evidence="4">The sequence shown here is derived from an EMBL/GenBank/DDBJ whole genome shotgun (WGS) entry which is preliminary data.</text>
</comment>
<comment type="similarity">
    <text evidence="1">Belongs to the short-chain dehydrogenases/reductases (SDR) family.</text>
</comment>
<dbReference type="SUPFAM" id="SSF51735">
    <property type="entry name" value="NAD(P)-binding Rossmann-fold domains"/>
    <property type="match status" value="1"/>
</dbReference>
<gene>
    <name evidence="4" type="ORF">FMM08_01925</name>
</gene>
<sequence>MSGTTWVLGGGSGIGRACALSLAAASDLVVVSGRRADHLEETAAAVAATGCPALALPLDVTDDDAVARAGAAVEDRGGPVARLVYSAGTNTPRRAWSQLSGTAFAGVVDTNLTGVVRAASAVLPGMRSRGGGHVVLVSSWAGWTFSPGAGAAYSASKTAMGSLAETLNQQERHHGVRATHLCPGEVATDILRTRPVPPTDAETSLMLAPEDVASAVAWVCSQPGRVCVNELVITPTANASYAAPVPVPAGAR</sequence>
<dbReference type="PRINTS" id="PR00081">
    <property type="entry name" value="GDHRDH"/>
</dbReference>
<dbReference type="SMART" id="SM00822">
    <property type="entry name" value="PKS_KR"/>
    <property type="match status" value="1"/>
</dbReference>
<dbReference type="RefSeq" id="WP_147924615.1">
    <property type="nucleotide sequence ID" value="NZ_VKAC01000001.1"/>
</dbReference>
<proteinExistence type="inferred from homology"/>